<reference evidence="1" key="1">
    <citation type="submission" date="2020-06" db="EMBL/GenBank/DDBJ databases">
        <authorList>
            <consortium name="Plant Systems Biology data submission"/>
        </authorList>
    </citation>
    <scope>NUCLEOTIDE SEQUENCE</scope>
    <source>
        <strain evidence="1">D6</strain>
    </source>
</reference>
<protein>
    <submittedName>
        <fullName evidence="1">Uncharacterized protein</fullName>
    </submittedName>
</protein>
<proteinExistence type="predicted"/>
<sequence>MAKIERCNPQPEHYLTSWTTHQIELEAILSDAFPVGTKFASWLQLKQVLDQIGANWSFKVTHTTSKLVCVLGPSRFYQAKKETKRVSSNVPVLWPIPTRISPVRPAETKYPVCVSWLPFPVPTISIHADVLQPTRRQD</sequence>
<evidence type="ECO:0000313" key="2">
    <source>
        <dbReference type="Proteomes" id="UP001153069"/>
    </source>
</evidence>
<name>A0A9N8H516_9STRA</name>
<keyword evidence="2" id="KW-1185">Reference proteome</keyword>
<evidence type="ECO:0000313" key="1">
    <source>
        <dbReference type="EMBL" id="CAB9497233.1"/>
    </source>
</evidence>
<dbReference type="AlphaFoldDB" id="A0A9N8H516"/>
<accession>A0A9N8H516</accession>
<comment type="caution">
    <text evidence="1">The sequence shown here is derived from an EMBL/GenBank/DDBJ whole genome shotgun (WGS) entry which is preliminary data.</text>
</comment>
<dbReference type="EMBL" id="CAICTM010000016">
    <property type="protein sequence ID" value="CAB9497233.1"/>
    <property type="molecule type" value="Genomic_DNA"/>
</dbReference>
<dbReference type="Proteomes" id="UP001153069">
    <property type="component" value="Unassembled WGS sequence"/>
</dbReference>
<organism evidence="1 2">
    <name type="scientific">Seminavis robusta</name>
    <dbReference type="NCBI Taxonomy" id="568900"/>
    <lineage>
        <taxon>Eukaryota</taxon>
        <taxon>Sar</taxon>
        <taxon>Stramenopiles</taxon>
        <taxon>Ochrophyta</taxon>
        <taxon>Bacillariophyta</taxon>
        <taxon>Bacillariophyceae</taxon>
        <taxon>Bacillariophycidae</taxon>
        <taxon>Naviculales</taxon>
        <taxon>Naviculaceae</taxon>
        <taxon>Seminavis</taxon>
    </lineage>
</organism>
<gene>
    <name evidence="1" type="ORF">SEMRO_16_G011840.1</name>
</gene>